<keyword evidence="4" id="KW-0804">Transcription</keyword>
<dbReference type="SUPFAM" id="SSF101936">
    <property type="entry name" value="DNA-binding pseudobarrel domain"/>
    <property type="match status" value="2"/>
</dbReference>
<dbReference type="InterPro" id="IPR044837">
    <property type="entry name" value="REM16-like"/>
</dbReference>
<reference evidence="7" key="1">
    <citation type="submission" date="2019-03" db="EMBL/GenBank/DDBJ databases">
        <authorList>
            <person name="Zhu G."/>
            <person name="Yang F."/>
            <person name="Wei Y."/>
            <person name="Gao J."/>
            <person name="Jin J."/>
        </authorList>
    </citation>
    <scope>NUCLEOTIDE SEQUENCE</scope>
</reference>
<dbReference type="GO" id="GO:0005634">
    <property type="term" value="C:nucleus"/>
    <property type="evidence" value="ECO:0007669"/>
    <property type="project" value="UniProtKB-SubCell"/>
</dbReference>
<dbReference type="EMBL" id="MK630016">
    <property type="protein sequence ID" value="QFE32103.1"/>
    <property type="molecule type" value="mRNA"/>
</dbReference>
<evidence type="ECO:0000256" key="5">
    <source>
        <dbReference type="ARBA" id="ARBA00023242"/>
    </source>
</evidence>
<organism evidence="7">
    <name type="scientific">Cymbidium sinense</name>
    <dbReference type="NCBI Taxonomy" id="112615"/>
    <lineage>
        <taxon>Eukaryota</taxon>
        <taxon>Viridiplantae</taxon>
        <taxon>Streptophyta</taxon>
        <taxon>Embryophyta</taxon>
        <taxon>Tracheophyta</taxon>
        <taxon>Spermatophyta</taxon>
        <taxon>Magnoliopsida</taxon>
        <taxon>Liliopsida</taxon>
        <taxon>Asparagales</taxon>
        <taxon>Orchidaceae</taxon>
        <taxon>Epidendroideae</taxon>
        <taxon>Cymbidieae</taxon>
        <taxon>Cymbidiinae</taxon>
        <taxon>Cymbidium</taxon>
    </lineage>
</organism>
<feature type="domain" description="TF-B3" evidence="6">
    <location>
        <begin position="1"/>
        <end position="74"/>
    </location>
</feature>
<proteinExistence type="evidence at transcript level"/>
<keyword evidence="3" id="KW-0238">DNA-binding</keyword>
<dbReference type="EMBL" id="MK630017">
    <property type="protein sequence ID" value="QFE32104.1"/>
    <property type="molecule type" value="mRNA"/>
</dbReference>
<dbReference type="Pfam" id="PF02362">
    <property type="entry name" value="B3"/>
    <property type="match status" value="2"/>
</dbReference>
<dbReference type="PROSITE" id="PS50863">
    <property type="entry name" value="B3"/>
    <property type="match status" value="2"/>
</dbReference>
<dbReference type="CDD" id="cd10017">
    <property type="entry name" value="B3_DNA"/>
    <property type="match status" value="2"/>
</dbReference>
<sequence>MNLRMDFKHLAEVVTLEGPSGNRWLVRFSMIGGHAYFKEGWKEFVEAHHVEEGDCLVFEYCGSSCFSVLIFDRSGCEREAAYFVGIMNPILRKGCQAEEKHEKQLPDVLKFSSPRLPCDDNSPLQLDSDDEKSSSFKAKFDSRRFRTRSSASSGRNNYEHSIPSKMVEEDSVKPGSVNMHEGQTTGMKLKAKLTYLRSTKAIRAETPYFTKFLLPSHLTGTSIFMTFPYDFAHKNLSFRPQEIFLRYQDKMWSVKYEVKLTSNRDSVTGLSGKGWLQFVRDNELYEGDGCIFVFAGSETGKVLLDVHIVRVED</sequence>
<evidence type="ECO:0000256" key="4">
    <source>
        <dbReference type="ARBA" id="ARBA00023163"/>
    </source>
</evidence>
<evidence type="ECO:0000313" key="8">
    <source>
        <dbReference type="EMBL" id="QFE32103.1"/>
    </source>
</evidence>
<dbReference type="EMBL" id="MK630015">
    <property type="protein sequence ID" value="QFE32102.1"/>
    <property type="molecule type" value="mRNA"/>
</dbReference>
<dbReference type="SMART" id="SM01019">
    <property type="entry name" value="B3"/>
    <property type="match status" value="2"/>
</dbReference>
<dbReference type="InterPro" id="IPR015300">
    <property type="entry name" value="DNA-bd_pseudobarrel_sf"/>
</dbReference>
<evidence type="ECO:0000259" key="6">
    <source>
        <dbReference type="PROSITE" id="PS50863"/>
    </source>
</evidence>
<keyword evidence="2" id="KW-0805">Transcription regulation</keyword>
<evidence type="ECO:0000256" key="3">
    <source>
        <dbReference type="ARBA" id="ARBA00023125"/>
    </source>
</evidence>
<accession>A0A5J6SC53</accession>
<dbReference type="PANTHER" id="PTHR31391:SF4">
    <property type="entry name" value="B3 DOMAIN-CONTAINING PROTEIN OS03G0184500"/>
    <property type="match status" value="1"/>
</dbReference>
<feature type="domain" description="TF-B3" evidence="6">
    <location>
        <begin position="210"/>
        <end position="312"/>
    </location>
</feature>
<name>A0A5J6SC53_9ASPA</name>
<evidence type="ECO:0000256" key="2">
    <source>
        <dbReference type="ARBA" id="ARBA00023015"/>
    </source>
</evidence>
<dbReference type="InterPro" id="IPR003340">
    <property type="entry name" value="B3_DNA-bd"/>
</dbReference>
<protein>
    <submittedName>
        <fullName evidence="7">Putative B3 domain-containing protein isoform X1</fullName>
    </submittedName>
    <submittedName>
        <fullName evidence="8">Putative B3 domain-containing protein isoform X2</fullName>
    </submittedName>
    <submittedName>
        <fullName evidence="9">Putative B3 domain-containing protein isoform X3</fullName>
    </submittedName>
</protein>
<dbReference type="PANTHER" id="PTHR31391">
    <property type="entry name" value="B3 DOMAIN-CONTAINING PROTEIN OS11G0197600-RELATED"/>
    <property type="match status" value="1"/>
</dbReference>
<dbReference type="Gene3D" id="2.40.330.10">
    <property type="entry name" value="DNA-binding pseudobarrel domain"/>
    <property type="match status" value="2"/>
</dbReference>
<evidence type="ECO:0000256" key="1">
    <source>
        <dbReference type="ARBA" id="ARBA00004123"/>
    </source>
</evidence>
<keyword evidence="5" id="KW-0539">Nucleus</keyword>
<comment type="subcellular location">
    <subcellularLocation>
        <location evidence="1">Nucleus</location>
    </subcellularLocation>
</comment>
<dbReference type="GO" id="GO:0003677">
    <property type="term" value="F:DNA binding"/>
    <property type="evidence" value="ECO:0007669"/>
    <property type="project" value="UniProtKB-KW"/>
</dbReference>
<dbReference type="AlphaFoldDB" id="A0A5J6SC53"/>
<evidence type="ECO:0000313" key="9">
    <source>
        <dbReference type="EMBL" id="QFE32104.1"/>
    </source>
</evidence>
<evidence type="ECO:0000313" key="7">
    <source>
        <dbReference type="EMBL" id="QFE32102.1"/>
    </source>
</evidence>
<dbReference type="SMR" id="A0A5J6SC53"/>